<accession>A0A1H3SFY6</accession>
<protein>
    <recommendedName>
        <fullName evidence="3">UDP-glucose 4-epimerase</fullName>
    </recommendedName>
</protein>
<evidence type="ECO:0008006" key="3">
    <source>
        <dbReference type="Google" id="ProtNLM"/>
    </source>
</evidence>
<evidence type="ECO:0000313" key="2">
    <source>
        <dbReference type="Proteomes" id="UP000199529"/>
    </source>
</evidence>
<reference evidence="2" key="1">
    <citation type="submission" date="2016-10" db="EMBL/GenBank/DDBJ databases">
        <authorList>
            <person name="Varghese N."/>
            <person name="Submissions S."/>
        </authorList>
    </citation>
    <scope>NUCLEOTIDE SEQUENCE [LARGE SCALE GENOMIC DNA]</scope>
    <source>
        <strain evidence="2">CGMCC 4.3530</strain>
    </source>
</reference>
<gene>
    <name evidence="1" type="ORF">SAMN05216215_106422</name>
</gene>
<dbReference type="EMBL" id="FNOK01000064">
    <property type="protein sequence ID" value="SDZ36570.1"/>
    <property type="molecule type" value="Genomic_DNA"/>
</dbReference>
<dbReference type="Proteomes" id="UP000199529">
    <property type="component" value="Unassembled WGS sequence"/>
</dbReference>
<name>A0A1H3SFY6_9PSEU</name>
<dbReference type="RefSeq" id="WP_093276509.1">
    <property type="nucleotide sequence ID" value="NZ_FNOK01000064.1"/>
</dbReference>
<sequence length="71" mass="7808">MADRGHEVVLLDAFLPQAHGTEPRSRHRFVADPEKAARVLGFRASVDFADGVRAFAHAPLREPAAFGRGER</sequence>
<organism evidence="1 2">
    <name type="scientific">Saccharopolyspora shandongensis</name>
    <dbReference type="NCBI Taxonomy" id="418495"/>
    <lineage>
        <taxon>Bacteria</taxon>
        <taxon>Bacillati</taxon>
        <taxon>Actinomycetota</taxon>
        <taxon>Actinomycetes</taxon>
        <taxon>Pseudonocardiales</taxon>
        <taxon>Pseudonocardiaceae</taxon>
        <taxon>Saccharopolyspora</taxon>
    </lineage>
</organism>
<dbReference type="AlphaFoldDB" id="A0A1H3SFY6"/>
<keyword evidence="2" id="KW-1185">Reference proteome</keyword>
<proteinExistence type="predicted"/>
<evidence type="ECO:0000313" key="1">
    <source>
        <dbReference type="EMBL" id="SDZ36570.1"/>
    </source>
</evidence>